<proteinExistence type="inferred from homology"/>
<dbReference type="InterPro" id="IPR010979">
    <property type="entry name" value="Ribosomal_uS13-like_H2TH"/>
</dbReference>
<dbReference type="GO" id="GO:0008270">
    <property type="term" value="F:zinc ion binding"/>
    <property type="evidence" value="ECO:0007669"/>
    <property type="project" value="UniProtKB-KW"/>
</dbReference>
<name>A0A853DCE7_9MICO</name>
<dbReference type="FunFam" id="1.10.8.50:FF:000003">
    <property type="entry name" value="Formamidopyrimidine-DNA glycosylase"/>
    <property type="match status" value="1"/>
</dbReference>
<dbReference type="PROSITE" id="PS51068">
    <property type="entry name" value="FPG_CAT"/>
    <property type="match status" value="1"/>
</dbReference>
<keyword evidence="4" id="KW-0479">Metal-binding</keyword>
<comment type="similarity">
    <text evidence="2">Belongs to the FPG family.</text>
</comment>
<evidence type="ECO:0000256" key="12">
    <source>
        <dbReference type="ARBA" id="ARBA00023268"/>
    </source>
</evidence>
<feature type="domain" description="Formamidopyrimidine-DNA glycosylase catalytic" evidence="17">
    <location>
        <begin position="2"/>
        <end position="101"/>
    </location>
</feature>
<sequence length="276" mass="30426">MPEGHTIHRLASAIDDAFGGSRPAVSSPQGRFAESAALLDGTYLDSADAWGKHLFVEFSAERVLHVHLGLIGKFSVLSYDDMLPPPRGAVRLRLATDTTVADLRGPIICALRTPTEVTEVIARTGPDPLRADADPSRAWDRIHRSRKAIGQLLMDQDVVAGIGNLYRCELLWRHRVDPFKPGNKVRSAVWDALWTDLVRLMKVGVATGRIVTDEAQLEKAEAAIASTGAAVVRRPKHAVYKRTDEPCPRCGAKVRTQVMGGRNLFWCPRCQRHRTA</sequence>
<evidence type="ECO:0000256" key="8">
    <source>
        <dbReference type="ARBA" id="ARBA00022833"/>
    </source>
</evidence>
<dbReference type="PROSITE" id="PS01242">
    <property type="entry name" value="ZF_FPG_1"/>
    <property type="match status" value="1"/>
</dbReference>
<dbReference type="Gene3D" id="3.20.190.10">
    <property type="entry name" value="MutM-like, N-terminal"/>
    <property type="match status" value="1"/>
</dbReference>
<dbReference type="EMBL" id="JACCFW010000001">
    <property type="protein sequence ID" value="NYJ75246.1"/>
    <property type="molecule type" value="Genomic_DNA"/>
</dbReference>
<comment type="caution">
    <text evidence="18">The sequence shown here is derived from an EMBL/GenBank/DDBJ whole genome shotgun (WGS) entry which is preliminary data.</text>
</comment>
<evidence type="ECO:0000256" key="15">
    <source>
        <dbReference type="PROSITE-ProRule" id="PRU00391"/>
    </source>
</evidence>
<dbReference type="Gene3D" id="1.10.8.50">
    <property type="match status" value="1"/>
</dbReference>
<keyword evidence="18" id="KW-0540">Nuclease</keyword>
<dbReference type="Pfam" id="PF06831">
    <property type="entry name" value="H2TH"/>
    <property type="match status" value="1"/>
</dbReference>
<dbReference type="InterPro" id="IPR010663">
    <property type="entry name" value="Znf_FPG/IleRS"/>
</dbReference>
<dbReference type="PROSITE" id="PS51066">
    <property type="entry name" value="ZF_FPG_2"/>
    <property type="match status" value="1"/>
</dbReference>
<evidence type="ECO:0000256" key="11">
    <source>
        <dbReference type="ARBA" id="ARBA00023239"/>
    </source>
</evidence>
<dbReference type="InterPro" id="IPR015887">
    <property type="entry name" value="DNA_glyclase_Znf_dom_DNA_BS"/>
</dbReference>
<dbReference type="GO" id="GO:0006284">
    <property type="term" value="P:base-excision repair"/>
    <property type="evidence" value="ECO:0007669"/>
    <property type="project" value="InterPro"/>
</dbReference>
<dbReference type="SUPFAM" id="SSF81624">
    <property type="entry name" value="N-terminal domain of MutM-like DNA repair proteins"/>
    <property type="match status" value="1"/>
</dbReference>
<dbReference type="Pfam" id="PF01149">
    <property type="entry name" value="Fapy_DNA_glyco"/>
    <property type="match status" value="1"/>
</dbReference>
<keyword evidence="10" id="KW-0234">DNA repair</keyword>
<dbReference type="InterPro" id="IPR015886">
    <property type="entry name" value="H2TH_FPG"/>
</dbReference>
<keyword evidence="8" id="KW-0862">Zinc</keyword>
<dbReference type="GO" id="GO:0008534">
    <property type="term" value="F:oxidized purine nucleobase lesion DNA N-glycosylase activity"/>
    <property type="evidence" value="ECO:0007669"/>
    <property type="project" value="UniProtKB-ARBA"/>
</dbReference>
<dbReference type="InterPro" id="IPR035937">
    <property type="entry name" value="FPG_N"/>
</dbReference>
<feature type="domain" description="FPG-type" evidence="16">
    <location>
        <begin position="238"/>
        <end position="272"/>
    </location>
</feature>
<organism evidence="18 19">
    <name type="scientific">Allobranchiibius huperziae</name>
    <dbReference type="NCBI Taxonomy" id="1874116"/>
    <lineage>
        <taxon>Bacteria</taxon>
        <taxon>Bacillati</taxon>
        <taxon>Actinomycetota</taxon>
        <taxon>Actinomycetes</taxon>
        <taxon>Micrococcales</taxon>
        <taxon>Dermacoccaceae</taxon>
        <taxon>Allobranchiibius</taxon>
    </lineage>
</organism>
<comment type="catalytic activity">
    <reaction evidence="14">
        <text>2'-deoxyribonucleotide-(2'-deoxyribose 5'-phosphate)-2'-deoxyribonucleotide-DNA = a 3'-end 2'-deoxyribonucleotide-(2,3-dehydro-2,3-deoxyribose 5'-phosphate)-DNA + a 5'-end 5'-phospho-2'-deoxyribonucleoside-DNA + H(+)</text>
        <dbReference type="Rhea" id="RHEA:66592"/>
        <dbReference type="Rhea" id="RHEA-COMP:13180"/>
        <dbReference type="Rhea" id="RHEA-COMP:16897"/>
        <dbReference type="Rhea" id="RHEA-COMP:17067"/>
        <dbReference type="ChEBI" id="CHEBI:15378"/>
        <dbReference type="ChEBI" id="CHEBI:136412"/>
        <dbReference type="ChEBI" id="CHEBI:157695"/>
        <dbReference type="ChEBI" id="CHEBI:167181"/>
        <dbReference type="EC" id="4.2.99.18"/>
    </reaction>
</comment>
<evidence type="ECO:0000259" key="16">
    <source>
        <dbReference type="PROSITE" id="PS51066"/>
    </source>
</evidence>
<dbReference type="CDD" id="cd08970">
    <property type="entry name" value="AcNei1_N"/>
    <property type="match status" value="1"/>
</dbReference>
<dbReference type="Proteomes" id="UP000571817">
    <property type="component" value="Unassembled WGS sequence"/>
</dbReference>
<evidence type="ECO:0000256" key="3">
    <source>
        <dbReference type="ARBA" id="ARBA00012720"/>
    </source>
</evidence>
<keyword evidence="7 18" id="KW-0378">Hydrolase</keyword>
<evidence type="ECO:0000256" key="6">
    <source>
        <dbReference type="ARBA" id="ARBA00022771"/>
    </source>
</evidence>
<evidence type="ECO:0000256" key="5">
    <source>
        <dbReference type="ARBA" id="ARBA00022763"/>
    </source>
</evidence>
<evidence type="ECO:0000259" key="17">
    <source>
        <dbReference type="PROSITE" id="PS51068"/>
    </source>
</evidence>
<comment type="cofactor">
    <cofactor evidence="1">
        <name>Zn(2+)</name>
        <dbReference type="ChEBI" id="CHEBI:29105"/>
    </cofactor>
</comment>
<dbReference type="AlphaFoldDB" id="A0A853DCE7"/>
<evidence type="ECO:0000256" key="7">
    <source>
        <dbReference type="ARBA" id="ARBA00022801"/>
    </source>
</evidence>
<keyword evidence="5" id="KW-0227">DNA damage</keyword>
<dbReference type="Pfam" id="PF06827">
    <property type="entry name" value="zf-FPG_IleRS"/>
    <property type="match status" value="1"/>
</dbReference>
<evidence type="ECO:0000256" key="10">
    <source>
        <dbReference type="ARBA" id="ARBA00023204"/>
    </source>
</evidence>
<dbReference type="GO" id="GO:0003684">
    <property type="term" value="F:damaged DNA binding"/>
    <property type="evidence" value="ECO:0007669"/>
    <property type="project" value="InterPro"/>
</dbReference>
<evidence type="ECO:0000256" key="4">
    <source>
        <dbReference type="ARBA" id="ARBA00022723"/>
    </source>
</evidence>
<dbReference type="RefSeq" id="WP_179481758.1">
    <property type="nucleotide sequence ID" value="NZ_JACCFW010000001.1"/>
</dbReference>
<dbReference type="GO" id="GO:0000703">
    <property type="term" value="F:oxidized pyrimidine nucleobase lesion DNA N-glycosylase activity"/>
    <property type="evidence" value="ECO:0007669"/>
    <property type="project" value="TreeGrafter"/>
</dbReference>
<dbReference type="GO" id="GO:0140078">
    <property type="term" value="F:class I DNA-(apurinic or apyrimidinic site) endonuclease activity"/>
    <property type="evidence" value="ECO:0007669"/>
    <property type="project" value="UniProtKB-EC"/>
</dbReference>
<dbReference type="PANTHER" id="PTHR42697">
    <property type="entry name" value="ENDONUCLEASE 8"/>
    <property type="match status" value="1"/>
</dbReference>
<evidence type="ECO:0000256" key="2">
    <source>
        <dbReference type="ARBA" id="ARBA00009409"/>
    </source>
</evidence>
<dbReference type="SUPFAM" id="SSF46946">
    <property type="entry name" value="S13-like H2TH domain"/>
    <property type="match status" value="1"/>
</dbReference>
<dbReference type="SMART" id="SM01232">
    <property type="entry name" value="H2TH"/>
    <property type="match status" value="1"/>
</dbReference>
<evidence type="ECO:0000256" key="13">
    <source>
        <dbReference type="ARBA" id="ARBA00023295"/>
    </source>
</evidence>
<accession>A0A853DCE7</accession>
<dbReference type="PANTHER" id="PTHR42697:SF3">
    <property type="entry name" value="ENDONUCLEASE 8 1"/>
    <property type="match status" value="1"/>
</dbReference>
<dbReference type="InterPro" id="IPR000214">
    <property type="entry name" value="Znf_DNA_glyclase/AP_lyase"/>
</dbReference>
<dbReference type="EC" id="4.2.99.18" evidence="3"/>
<dbReference type="GO" id="GO:0006979">
    <property type="term" value="P:response to oxidative stress"/>
    <property type="evidence" value="ECO:0007669"/>
    <property type="project" value="UniProtKB-ARBA"/>
</dbReference>
<keyword evidence="12" id="KW-0511">Multifunctional enzyme</keyword>
<keyword evidence="11 18" id="KW-0456">Lyase</keyword>
<evidence type="ECO:0000256" key="14">
    <source>
        <dbReference type="ARBA" id="ARBA00044632"/>
    </source>
</evidence>
<evidence type="ECO:0000256" key="1">
    <source>
        <dbReference type="ARBA" id="ARBA00001947"/>
    </source>
</evidence>
<evidence type="ECO:0000256" key="9">
    <source>
        <dbReference type="ARBA" id="ARBA00023125"/>
    </source>
</evidence>
<evidence type="ECO:0000313" key="18">
    <source>
        <dbReference type="EMBL" id="NYJ75246.1"/>
    </source>
</evidence>
<gene>
    <name evidence="18" type="ORF">HNR15_002209</name>
</gene>
<keyword evidence="19" id="KW-1185">Reference proteome</keyword>
<keyword evidence="9" id="KW-0238">DNA-binding</keyword>
<keyword evidence="13 18" id="KW-0326">Glycosidase</keyword>
<protein>
    <recommendedName>
        <fullName evidence="3">DNA-(apurinic or apyrimidinic site) lyase</fullName>
        <ecNumber evidence="3">4.2.99.18</ecNumber>
    </recommendedName>
</protein>
<evidence type="ECO:0000313" key="19">
    <source>
        <dbReference type="Proteomes" id="UP000571817"/>
    </source>
</evidence>
<dbReference type="SMART" id="SM00898">
    <property type="entry name" value="Fapy_DNA_glyco"/>
    <property type="match status" value="1"/>
</dbReference>
<dbReference type="SUPFAM" id="SSF57716">
    <property type="entry name" value="Glucocorticoid receptor-like (DNA-binding domain)"/>
    <property type="match status" value="1"/>
</dbReference>
<keyword evidence="6 15" id="KW-0863">Zinc-finger</keyword>
<dbReference type="InterPro" id="IPR012319">
    <property type="entry name" value="FPG_cat"/>
</dbReference>
<keyword evidence="18" id="KW-0255">Endonuclease</keyword>
<dbReference type="GO" id="GO:0003690">
    <property type="term" value="F:double-stranded DNA binding"/>
    <property type="evidence" value="ECO:0007669"/>
    <property type="project" value="UniProtKB-ARBA"/>
</dbReference>
<reference evidence="18 19" key="1">
    <citation type="submission" date="2020-07" db="EMBL/GenBank/DDBJ databases">
        <title>Sequencing the genomes of 1000 actinobacteria strains.</title>
        <authorList>
            <person name="Klenk H.-P."/>
        </authorList>
    </citation>
    <scope>NUCLEOTIDE SEQUENCE [LARGE SCALE GENOMIC DNA]</scope>
    <source>
        <strain evidence="18 19">DSM 29531</strain>
    </source>
</reference>